<dbReference type="Pfam" id="PF04578">
    <property type="entry name" value="DUF594"/>
    <property type="match status" value="1"/>
</dbReference>
<reference evidence="2 3" key="1">
    <citation type="journal article" date="2019" name="Genome Biol. Evol.">
        <title>The Rhododendron genome and chromosomal organization provide insight into shared whole-genome duplications across the heath family (Ericaceae).</title>
        <authorList>
            <person name="Soza V.L."/>
            <person name="Lindsley D."/>
            <person name="Waalkes A."/>
            <person name="Ramage E."/>
            <person name="Patwardhan R.P."/>
            <person name="Burton J.N."/>
            <person name="Adey A."/>
            <person name="Kumar A."/>
            <person name="Qiu R."/>
            <person name="Shendure J."/>
            <person name="Hall B."/>
        </authorList>
    </citation>
    <scope>NUCLEOTIDE SEQUENCE [LARGE SCALE GENOMIC DNA]</scope>
    <source>
        <strain evidence="2">RSF 1966-606</strain>
    </source>
</reference>
<evidence type="ECO:0000313" key="3">
    <source>
        <dbReference type="Proteomes" id="UP000428333"/>
    </source>
</evidence>
<feature type="non-terminal residue" evidence="2">
    <location>
        <position position="1"/>
    </location>
</feature>
<dbReference type="InterPro" id="IPR007658">
    <property type="entry name" value="DUF594"/>
</dbReference>
<evidence type="ECO:0000313" key="2">
    <source>
        <dbReference type="EMBL" id="KAE9450635.1"/>
    </source>
</evidence>
<dbReference type="OrthoDB" id="1689146at2759"/>
<dbReference type="Proteomes" id="UP000428333">
    <property type="component" value="Linkage Group LG10"/>
</dbReference>
<dbReference type="PANTHER" id="PTHR31325">
    <property type="entry name" value="OS01G0798800 PROTEIN-RELATED"/>
    <property type="match status" value="1"/>
</dbReference>
<gene>
    <name evidence="2" type="ORF">C3L33_17467</name>
</gene>
<feature type="compositionally biased region" description="Polar residues" evidence="1">
    <location>
        <begin position="1"/>
        <end position="10"/>
    </location>
</feature>
<comment type="caution">
    <text evidence="2">The sequence shown here is derived from an EMBL/GenBank/DDBJ whole genome shotgun (WGS) entry which is preliminary data.</text>
</comment>
<dbReference type="AlphaFoldDB" id="A0A6A4KYP4"/>
<evidence type="ECO:0000256" key="1">
    <source>
        <dbReference type="SAM" id="MobiDB-lite"/>
    </source>
</evidence>
<name>A0A6A4KYP4_9ERIC</name>
<accession>A0A6A4KYP4</accession>
<protein>
    <recommendedName>
        <fullName evidence="4">DUF4220 domain-containing protein</fullName>
    </recommendedName>
</protein>
<evidence type="ECO:0008006" key="4">
    <source>
        <dbReference type="Google" id="ProtNLM"/>
    </source>
</evidence>
<organism evidence="2 3">
    <name type="scientific">Rhododendron williamsianum</name>
    <dbReference type="NCBI Taxonomy" id="262921"/>
    <lineage>
        <taxon>Eukaryota</taxon>
        <taxon>Viridiplantae</taxon>
        <taxon>Streptophyta</taxon>
        <taxon>Embryophyta</taxon>
        <taxon>Tracheophyta</taxon>
        <taxon>Spermatophyta</taxon>
        <taxon>Magnoliopsida</taxon>
        <taxon>eudicotyledons</taxon>
        <taxon>Gunneridae</taxon>
        <taxon>Pentapetalae</taxon>
        <taxon>asterids</taxon>
        <taxon>Ericales</taxon>
        <taxon>Ericaceae</taxon>
        <taxon>Ericoideae</taxon>
        <taxon>Rhodoreae</taxon>
        <taxon>Rhododendron</taxon>
    </lineage>
</organism>
<sequence length="137" mass="15308">MKEETINGSDCDTEIPESEAGREDDIEGEAEGNTGAEQDENMLVGGGDRSNFVIFHGCKLASELGKDEEERKWNIIVYVWMEILGHAASQCEGRHHAQQLGRGGEYLTHLWLLMAHFGLTDHFQIPRSRAIAKAVLR</sequence>
<dbReference type="EMBL" id="QEFC01002785">
    <property type="protein sequence ID" value="KAE9450635.1"/>
    <property type="molecule type" value="Genomic_DNA"/>
</dbReference>
<proteinExistence type="predicted"/>
<keyword evidence="3" id="KW-1185">Reference proteome</keyword>
<feature type="compositionally biased region" description="Acidic residues" evidence="1">
    <location>
        <begin position="11"/>
        <end position="30"/>
    </location>
</feature>
<feature type="region of interest" description="Disordered" evidence="1">
    <location>
        <begin position="1"/>
        <end position="44"/>
    </location>
</feature>